<name>A0A183HEB2_9BILA</name>
<evidence type="ECO:0000259" key="5">
    <source>
        <dbReference type="SMART" id="SM00745"/>
    </source>
</evidence>
<evidence type="ECO:0000313" key="6">
    <source>
        <dbReference type="EMBL" id="VDO44462.1"/>
    </source>
</evidence>
<reference evidence="8" key="1">
    <citation type="submission" date="2016-06" db="UniProtKB">
        <authorList>
            <consortium name="WormBaseParasite"/>
        </authorList>
    </citation>
    <scope>IDENTIFICATION</scope>
</reference>
<proteinExistence type="predicted"/>
<dbReference type="PANTHER" id="PTHR46143">
    <property type="entry name" value="CALPAIN-7"/>
    <property type="match status" value="1"/>
</dbReference>
<organism evidence="8">
    <name type="scientific">Onchocerca flexuosa</name>
    <dbReference type="NCBI Taxonomy" id="387005"/>
    <lineage>
        <taxon>Eukaryota</taxon>
        <taxon>Metazoa</taxon>
        <taxon>Ecdysozoa</taxon>
        <taxon>Nematoda</taxon>
        <taxon>Chromadorea</taxon>
        <taxon>Rhabditida</taxon>
        <taxon>Spirurina</taxon>
        <taxon>Spiruromorpha</taxon>
        <taxon>Filarioidea</taxon>
        <taxon>Onchocercidae</taxon>
        <taxon>Onchocerca</taxon>
    </lineage>
</organism>
<dbReference type="WBParaSite" id="OFLC_0000582301-mRNA-1">
    <property type="protein sequence ID" value="OFLC_0000582301-mRNA-1"/>
    <property type="gene ID" value="OFLC_0000582301"/>
</dbReference>
<sequence length="284" mass="32059">MDDVTYSAQKAIAYDKACRWDAAIYFYIDAADSILKLIREEKIPSSYKEKAEEYMKRAEVIRLQSASKASSANIKSQQQLNLERAEFLLYQALDQDEAGNISEAIILYSQAIELCIDTSNTSCNATIAQKLRQLAKKALDRAEVLKAQERRSPSLELPEPPVDEISNLKISKDFEQPTASPNSSKKTLRIKQKAGGSDDDRLTKSELAVLAITSNVNGRQYVPFLAVDLKERFAYPVPFTDKNGLLALSDKQIKRLKSWMRPDEFMQCPKIIDRIDSSTIKQHS</sequence>
<evidence type="ECO:0000256" key="4">
    <source>
        <dbReference type="SAM" id="MobiDB-lite"/>
    </source>
</evidence>
<evidence type="ECO:0000256" key="1">
    <source>
        <dbReference type="ARBA" id="ARBA00022670"/>
    </source>
</evidence>
<accession>A0A183HEB2</accession>
<dbReference type="GO" id="GO:0004197">
    <property type="term" value="F:cysteine-type endopeptidase activity"/>
    <property type="evidence" value="ECO:0007669"/>
    <property type="project" value="TreeGrafter"/>
</dbReference>
<evidence type="ECO:0000313" key="8">
    <source>
        <dbReference type="WBParaSite" id="OFLC_0000582301-mRNA-1"/>
    </source>
</evidence>
<protein>
    <submittedName>
        <fullName evidence="8">MIT domain-containing protein</fullName>
    </submittedName>
</protein>
<dbReference type="AlphaFoldDB" id="A0A183HEB2"/>
<dbReference type="Proteomes" id="UP000267606">
    <property type="component" value="Unassembled WGS sequence"/>
</dbReference>
<dbReference type="GO" id="GO:0006508">
    <property type="term" value="P:proteolysis"/>
    <property type="evidence" value="ECO:0007669"/>
    <property type="project" value="UniProtKB-KW"/>
</dbReference>
<dbReference type="InterPro" id="IPR036181">
    <property type="entry name" value="MIT_dom_sf"/>
</dbReference>
<dbReference type="InterPro" id="IPR007330">
    <property type="entry name" value="MIT_dom"/>
</dbReference>
<keyword evidence="3" id="KW-0788">Thiol protease</keyword>
<feature type="domain" description="MIT" evidence="5">
    <location>
        <begin position="78"/>
        <end position="154"/>
    </location>
</feature>
<reference evidence="6 7" key="2">
    <citation type="submission" date="2018-11" db="EMBL/GenBank/DDBJ databases">
        <authorList>
            <consortium name="Pathogen Informatics"/>
        </authorList>
    </citation>
    <scope>NUCLEOTIDE SEQUENCE [LARGE SCALE GENOMIC DNA]</scope>
</reference>
<dbReference type="SUPFAM" id="SSF116846">
    <property type="entry name" value="MIT domain"/>
    <property type="match status" value="2"/>
</dbReference>
<dbReference type="Gene3D" id="1.20.58.80">
    <property type="entry name" value="Phosphotransferase system, lactose/cellobiose-type IIA subunit"/>
    <property type="match status" value="2"/>
</dbReference>
<dbReference type="SMART" id="SM00745">
    <property type="entry name" value="MIT"/>
    <property type="match status" value="2"/>
</dbReference>
<evidence type="ECO:0000256" key="3">
    <source>
        <dbReference type="ARBA" id="ARBA00022807"/>
    </source>
</evidence>
<feature type="domain" description="MIT" evidence="5">
    <location>
        <begin position="2"/>
        <end position="71"/>
    </location>
</feature>
<dbReference type="InterPro" id="IPR051297">
    <property type="entry name" value="PalB/RIM13"/>
</dbReference>
<dbReference type="Pfam" id="PF04212">
    <property type="entry name" value="MIT"/>
    <property type="match status" value="2"/>
</dbReference>
<keyword evidence="2" id="KW-0378">Hydrolase</keyword>
<keyword evidence="1" id="KW-0645">Protease</keyword>
<dbReference type="EMBL" id="UZAJ01005216">
    <property type="protein sequence ID" value="VDO44462.1"/>
    <property type="molecule type" value="Genomic_DNA"/>
</dbReference>
<feature type="region of interest" description="Disordered" evidence="4">
    <location>
        <begin position="168"/>
        <end position="200"/>
    </location>
</feature>
<gene>
    <name evidence="6" type="ORF">OFLC_LOCUS5822</name>
</gene>
<evidence type="ECO:0000256" key="2">
    <source>
        <dbReference type="ARBA" id="ARBA00022801"/>
    </source>
</evidence>
<evidence type="ECO:0000313" key="7">
    <source>
        <dbReference type="Proteomes" id="UP000267606"/>
    </source>
</evidence>
<dbReference type="PANTHER" id="PTHR46143:SF1">
    <property type="entry name" value="CALPAIN-7"/>
    <property type="match status" value="1"/>
</dbReference>
<keyword evidence="7" id="KW-1185">Reference proteome</keyword>
<dbReference type="STRING" id="387005.A0A183HEB2"/>